<accession>A0A4R4E2S1</accession>
<keyword evidence="10" id="KW-1185">Reference proteome</keyword>
<dbReference type="GO" id="GO:0006508">
    <property type="term" value="P:proteolysis"/>
    <property type="evidence" value="ECO:0007669"/>
    <property type="project" value="UniProtKB-KW"/>
</dbReference>
<keyword evidence="3" id="KW-0645">Protease</keyword>
<feature type="active site" description="Charge relay system" evidence="6">
    <location>
        <position position="206"/>
    </location>
</feature>
<evidence type="ECO:0000256" key="1">
    <source>
        <dbReference type="ARBA" id="ARBA00010233"/>
    </source>
</evidence>
<evidence type="ECO:0000256" key="2">
    <source>
        <dbReference type="ARBA" id="ARBA00022645"/>
    </source>
</evidence>
<dbReference type="SUPFAM" id="SSF52317">
    <property type="entry name" value="Class I glutamine amidotransferase-like"/>
    <property type="match status" value="1"/>
</dbReference>
<dbReference type="SUPFAM" id="SSF141986">
    <property type="entry name" value="LD-carboxypeptidase A C-terminal domain-like"/>
    <property type="match status" value="1"/>
</dbReference>
<evidence type="ECO:0000313" key="10">
    <source>
        <dbReference type="Proteomes" id="UP000295164"/>
    </source>
</evidence>
<proteinExistence type="inferred from homology"/>
<feature type="active site" description="Charge relay system" evidence="6">
    <location>
        <position position="276"/>
    </location>
</feature>
<comment type="similarity">
    <text evidence="1">Belongs to the peptidase S66 family.</text>
</comment>
<dbReference type="Proteomes" id="UP000295164">
    <property type="component" value="Unassembled WGS sequence"/>
</dbReference>
<dbReference type="InterPro" id="IPR027461">
    <property type="entry name" value="Carboxypeptidase_A_C_sf"/>
</dbReference>
<dbReference type="PIRSF" id="PIRSF028757">
    <property type="entry name" value="LD-carboxypeptidase"/>
    <property type="match status" value="1"/>
</dbReference>
<protein>
    <submittedName>
        <fullName evidence="9">LD-carboxypeptidase</fullName>
    </submittedName>
</protein>
<keyword evidence="4" id="KW-0378">Hydrolase</keyword>
<keyword evidence="2 9" id="KW-0121">Carboxypeptidase</keyword>
<evidence type="ECO:0000259" key="8">
    <source>
        <dbReference type="Pfam" id="PF17676"/>
    </source>
</evidence>
<organism evidence="9 10">
    <name type="scientific">Flaviaesturariibacter aridisoli</name>
    <dbReference type="NCBI Taxonomy" id="2545761"/>
    <lineage>
        <taxon>Bacteria</taxon>
        <taxon>Pseudomonadati</taxon>
        <taxon>Bacteroidota</taxon>
        <taxon>Chitinophagia</taxon>
        <taxon>Chitinophagales</taxon>
        <taxon>Chitinophagaceae</taxon>
        <taxon>Flaviaestuariibacter</taxon>
    </lineage>
</organism>
<feature type="domain" description="LD-carboxypeptidase N-terminal" evidence="7">
    <location>
        <begin position="14"/>
        <end position="131"/>
    </location>
</feature>
<dbReference type="RefSeq" id="WP_131852355.1">
    <property type="nucleotide sequence ID" value="NZ_SKFH01000018.1"/>
</dbReference>
<evidence type="ECO:0000256" key="4">
    <source>
        <dbReference type="ARBA" id="ARBA00022801"/>
    </source>
</evidence>
<evidence type="ECO:0000313" key="9">
    <source>
        <dbReference type="EMBL" id="TCZ69882.1"/>
    </source>
</evidence>
<dbReference type="GO" id="GO:0004180">
    <property type="term" value="F:carboxypeptidase activity"/>
    <property type="evidence" value="ECO:0007669"/>
    <property type="project" value="UniProtKB-KW"/>
</dbReference>
<dbReference type="Gene3D" id="3.50.30.60">
    <property type="entry name" value="LD-carboxypeptidase A C-terminal domain-like"/>
    <property type="match status" value="1"/>
</dbReference>
<reference evidence="9 10" key="1">
    <citation type="submission" date="2019-03" db="EMBL/GenBank/DDBJ databases">
        <authorList>
            <person name="Kim M.K.M."/>
        </authorList>
    </citation>
    <scope>NUCLEOTIDE SEQUENCE [LARGE SCALE GENOMIC DNA]</scope>
    <source>
        <strain evidence="9 10">17J68-15</strain>
    </source>
</reference>
<dbReference type="Pfam" id="PF02016">
    <property type="entry name" value="Peptidase_S66"/>
    <property type="match status" value="1"/>
</dbReference>
<dbReference type="GO" id="GO:0008236">
    <property type="term" value="F:serine-type peptidase activity"/>
    <property type="evidence" value="ECO:0007669"/>
    <property type="project" value="UniProtKB-KW"/>
</dbReference>
<comment type="caution">
    <text evidence="9">The sequence shown here is derived from an EMBL/GenBank/DDBJ whole genome shotgun (WGS) entry which is preliminary data.</text>
</comment>
<dbReference type="EMBL" id="SKFH01000018">
    <property type="protein sequence ID" value="TCZ69882.1"/>
    <property type="molecule type" value="Genomic_DNA"/>
</dbReference>
<dbReference type="PANTHER" id="PTHR30237:SF2">
    <property type="entry name" value="MUREIN TETRAPEPTIDE CARBOXYPEPTIDASE"/>
    <property type="match status" value="1"/>
</dbReference>
<gene>
    <name evidence="9" type="ORF">E0486_11640</name>
</gene>
<feature type="domain" description="LD-carboxypeptidase C-terminal" evidence="8">
    <location>
        <begin position="175"/>
        <end position="287"/>
    </location>
</feature>
<evidence type="ECO:0000256" key="3">
    <source>
        <dbReference type="ARBA" id="ARBA00022670"/>
    </source>
</evidence>
<sequence length="306" mass="33570">MSKIPPPLTKGATIGITAPSGFMALEQMSACIDTLQEWGYTVKLGDTTHSQSSNYFSDADHERRIDLQRFLDDPSVEAILCARGGYGISRIIDQLDFQALRKHPKWIIGFSDITVLHSQLWQEYGIAGLHAPMAAAFNPDGPGHASLATLQAALAGEPSSYTVAAHPYNRVGHAKGALVGGNLTLLAHCIGTPSELKTKKTILFLEDVGEYLYNVDRMLQQLKRSGKLARLAGLVVGGFTDLKDTPRPFGKDVYEIIRDAVSGYEYPVCYDFPVSHGADNVALKHGVLHALRVEREEVRLEERIKK</sequence>
<dbReference type="InterPro" id="IPR003507">
    <property type="entry name" value="S66_fam"/>
</dbReference>
<dbReference type="CDD" id="cd07025">
    <property type="entry name" value="Peptidase_S66"/>
    <property type="match status" value="1"/>
</dbReference>
<dbReference type="InterPro" id="IPR029062">
    <property type="entry name" value="Class_I_gatase-like"/>
</dbReference>
<keyword evidence="5" id="KW-0720">Serine protease</keyword>
<dbReference type="InterPro" id="IPR040921">
    <property type="entry name" value="Peptidase_S66C"/>
</dbReference>
<dbReference type="InterPro" id="IPR027478">
    <property type="entry name" value="LdcA_N"/>
</dbReference>
<evidence type="ECO:0000256" key="5">
    <source>
        <dbReference type="ARBA" id="ARBA00022825"/>
    </source>
</evidence>
<name>A0A4R4E2S1_9BACT</name>
<feature type="active site" description="Nucleophile" evidence="6">
    <location>
        <position position="111"/>
    </location>
</feature>
<evidence type="ECO:0000259" key="7">
    <source>
        <dbReference type="Pfam" id="PF02016"/>
    </source>
</evidence>
<dbReference type="OrthoDB" id="9807329at2"/>
<dbReference type="Gene3D" id="3.40.50.10740">
    <property type="entry name" value="Class I glutamine amidotransferase-like"/>
    <property type="match status" value="1"/>
</dbReference>
<dbReference type="Pfam" id="PF17676">
    <property type="entry name" value="Peptidase_S66C"/>
    <property type="match status" value="1"/>
</dbReference>
<dbReference type="PANTHER" id="PTHR30237">
    <property type="entry name" value="MURAMOYLTETRAPEPTIDE CARBOXYPEPTIDASE"/>
    <property type="match status" value="1"/>
</dbReference>
<evidence type="ECO:0000256" key="6">
    <source>
        <dbReference type="PIRSR" id="PIRSR028757-1"/>
    </source>
</evidence>
<dbReference type="AlphaFoldDB" id="A0A4R4E2S1"/>
<dbReference type="InterPro" id="IPR040449">
    <property type="entry name" value="Peptidase_S66_N"/>
</dbReference>